<reference evidence="1 2" key="1">
    <citation type="submission" date="2021-06" db="EMBL/GenBank/DDBJ databases">
        <title>Caerostris darwini draft genome.</title>
        <authorList>
            <person name="Kono N."/>
            <person name="Arakawa K."/>
        </authorList>
    </citation>
    <scope>NUCLEOTIDE SEQUENCE [LARGE SCALE GENOMIC DNA]</scope>
</reference>
<organism evidence="1 2">
    <name type="scientific">Caerostris darwini</name>
    <dbReference type="NCBI Taxonomy" id="1538125"/>
    <lineage>
        <taxon>Eukaryota</taxon>
        <taxon>Metazoa</taxon>
        <taxon>Ecdysozoa</taxon>
        <taxon>Arthropoda</taxon>
        <taxon>Chelicerata</taxon>
        <taxon>Arachnida</taxon>
        <taxon>Araneae</taxon>
        <taxon>Araneomorphae</taxon>
        <taxon>Entelegynae</taxon>
        <taxon>Araneoidea</taxon>
        <taxon>Araneidae</taxon>
        <taxon>Caerostris</taxon>
    </lineage>
</organism>
<comment type="caution">
    <text evidence="1">The sequence shown here is derived from an EMBL/GenBank/DDBJ whole genome shotgun (WGS) entry which is preliminary data.</text>
</comment>
<accession>A0AAV4WKX7</accession>
<evidence type="ECO:0000313" key="1">
    <source>
        <dbReference type="EMBL" id="GIY82591.1"/>
    </source>
</evidence>
<sequence length="106" mass="12698">MERRHHAERRHFNFKYIHEHAELLWRKLKRLTGVLPYLLRPLHNLQKEEEKKFKGIVHPVRHGCSLLKQRFVKHSSRLIPQNMDFYIDTNDASSSFLNGLLQDGSL</sequence>
<protein>
    <submittedName>
        <fullName evidence="1">Uncharacterized protein</fullName>
    </submittedName>
</protein>
<dbReference type="AlphaFoldDB" id="A0AAV4WKX7"/>
<proteinExistence type="predicted"/>
<name>A0AAV4WKX7_9ARAC</name>
<evidence type="ECO:0000313" key="2">
    <source>
        <dbReference type="Proteomes" id="UP001054837"/>
    </source>
</evidence>
<keyword evidence="2" id="KW-1185">Reference proteome</keyword>
<dbReference type="EMBL" id="BPLQ01014726">
    <property type="protein sequence ID" value="GIY82591.1"/>
    <property type="molecule type" value="Genomic_DNA"/>
</dbReference>
<gene>
    <name evidence="1" type="ORF">CDAR_622841</name>
</gene>
<dbReference type="Proteomes" id="UP001054837">
    <property type="component" value="Unassembled WGS sequence"/>
</dbReference>